<sequence>MAVSNFIPTIWEARLIANYHKASVADVITTPPTEIKGNKVIFNNVGSVAIKDYIGEVQWDDLETPTVEIDMDQKKYWAIKLDDVDKIQAAGELIDAHTAEAAATLNELIDTHVLSKVALGAGKKLGAKTVNGSNAYDLLVDMGTELNKRKVPKVNRYAVINSDFLGLLSKDDRFAKQPVTLENGVVEGQIINGFQLIVSEELPVNAGAVTVIGLYKGATGHGKQLEETEAMRLQGAFADGMRGLCVHGTGVIKKEGIVTAEVTIQNAAAGA</sequence>
<dbReference type="RefSeq" id="WP_200265972.1">
    <property type="nucleotide sequence ID" value="NZ_JAENHN010000006.1"/>
</dbReference>
<protein>
    <submittedName>
        <fullName evidence="1">Uncharacterized protein</fullName>
    </submittedName>
</protein>
<organism evidence="1 2">
    <name type="scientific">Clostridium yunnanense</name>
    <dbReference type="NCBI Taxonomy" id="2800325"/>
    <lineage>
        <taxon>Bacteria</taxon>
        <taxon>Bacillati</taxon>
        <taxon>Bacillota</taxon>
        <taxon>Clostridia</taxon>
        <taxon>Eubacteriales</taxon>
        <taxon>Clostridiaceae</taxon>
        <taxon>Clostridium</taxon>
    </lineage>
</organism>
<reference evidence="2" key="1">
    <citation type="submission" date="2021-01" db="EMBL/GenBank/DDBJ databases">
        <title>Genome public.</title>
        <authorList>
            <person name="Liu C."/>
            <person name="Sun Q."/>
        </authorList>
    </citation>
    <scope>NUCLEOTIDE SEQUENCE [LARGE SCALE GENOMIC DNA]</scope>
    <source>
        <strain evidence="2">YIM B02505</strain>
    </source>
</reference>
<gene>
    <name evidence="1" type="ORF">JHL18_02085</name>
</gene>
<dbReference type="Proteomes" id="UP000596739">
    <property type="component" value="Unassembled WGS sequence"/>
</dbReference>
<accession>A0ABS1EJA5</accession>
<comment type="caution">
    <text evidence="1">The sequence shown here is derived from an EMBL/GenBank/DDBJ whole genome shotgun (WGS) entry which is preliminary data.</text>
</comment>
<name>A0ABS1EJA5_9CLOT</name>
<dbReference type="EMBL" id="JAENHN010000006">
    <property type="protein sequence ID" value="MBK1809437.1"/>
    <property type="molecule type" value="Genomic_DNA"/>
</dbReference>
<keyword evidence="2" id="KW-1185">Reference proteome</keyword>
<proteinExistence type="predicted"/>
<evidence type="ECO:0000313" key="1">
    <source>
        <dbReference type="EMBL" id="MBK1809437.1"/>
    </source>
</evidence>
<evidence type="ECO:0000313" key="2">
    <source>
        <dbReference type="Proteomes" id="UP000596739"/>
    </source>
</evidence>